<dbReference type="Pfam" id="PF13500">
    <property type="entry name" value="AAA_26"/>
    <property type="match status" value="1"/>
</dbReference>
<feature type="active site" evidence="1">
    <location>
        <position position="40"/>
    </location>
</feature>
<evidence type="ECO:0000313" key="3">
    <source>
        <dbReference type="EMBL" id="QAV18981.1"/>
    </source>
</evidence>
<comment type="pathway">
    <text evidence="1">Cofactor biosynthesis; biotin biosynthesis; biotin from 7,8-diaminononanoate: step 1/2.</text>
</comment>
<feature type="binding site" evidence="1">
    <location>
        <position position="54"/>
    </location>
    <ligand>
        <name>ATP</name>
        <dbReference type="ChEBI" id="CHEBI:30616"/>
    </ligand>
</feature>
<dbReference type="GeneID" id="95376191"/>
<dbReference type="InterPro" id="IPR004472">
    <property type="entry name" value="DTB_synth_BioD"/>
</dbReference>
<protein>
    <recommendedName>
        <fullName evidence="1">ATP-dependent dethiobiotin synthetase BioD</fullName>
        <ecNumber evidence="1">6.3.3.3</ecNumber>
    </recommendedName>
    <alternativeName>
        <fullName evidence="1">DTB synthetase</fullName>
        <shortName evidence="1">DTBS</shortName>
    </alternativeName>
    <alternativeName>
        <fullName evidence="1">Dethiobiotin synthase</fullName>
    </alternativeName>
</protein>
<dbReference type="EC" id="6.3.3.3" evidence="1"/>
<dbReference type="NCBIfam" id="TIGR00347">
    <property type="entry name" value="bioD"/>
    <property type="match status" value="1"/>
</dbReference>
<comment type="catalytic activity">
    <reaction evidence="1">
        <text>(7R,8S)-7,8-diammoniononanoate + CO2 + ATP = (4R,5S)-dethiobiotin + ADP + phosphate + 3 H(+)</text>
        <dbReference type="Rhea" id="RHEA:15805"/>
        <dbReference type="ChEBI" id="CHEBI:15378"/>
        <dbReference type="ChEBI" id="CHEBI:16526"/>
        <dbReference type="ChEBI" id="CHEBI:30616"/>
        <dbReference type="ChEBI" id="CHEBI:43474"/>
        <dbReference type="ChEBI" id="CHEBI:149469"/>
        <dbReference type="ChEBI" id="CHEBI:149473"/>
        <dbReference type="ChEBI" id="CHEBI:456216"/>
        <dbReference type="EC" id="6.3.3.3"/>
    </reaction>
</comment>
<dbReference type="KEGG" id="pchi:PC41400_15360"/>
<sequence length="279" mass="28494">MSGIRGIFVTGTDTGTGKTVVTAALAAALRSEGWNVGVWKPVQSGEPIGSGLSDAEKLAAGSGISDPPEEVASFTFRAPLAPSLAAKAEGVRLTMDMLYEAGQPLCSRYDAMLVEGAGGAAVPLTEDALLAEWIAFLRMPVLIVARAGLGTVNHTLLTVSFLRQRGIDILGVVLNEGTRASGVAGVAGPPGVPGVPYAADVQNAPDGPDPSVAGNAALIETFGGVKVLGRFPPIGDGPGPRLLAETVHTALDLAPVRSFLSKCLEPSPELSKKAPEVRI</sequence>
<keyword evidence="1" id="KW-0963">Cytoplasm</keyword>
<dbReference type="GO" id="GO:0000287">
    <property type="term" value="F:magnesium ion binding"/>
    <property type="evidence" value="ECO:0007669"/>
    <property type="project" value="UniProtKB-UniRule"/>
</dbReference>
<feature type="binding site" evidence="1">
    <location>
        <position position="115"/>
    </location>
    <ligand>
        <name>Mg(2+)</name>
        <dbReference type="ChEBI" id="CHEBI:18420"/>
    </ligand>
</feature>
<proteinExistence type="inferred from homology"/>
<dbReference type="Proteomes" id="UP001527202">
    <property type="component" value="Unassembled WGS sequence"/>
</dbReference>
<dbReference type="RefSeq" id="WP_042225675.1">
    <property type="nucleotide sequence ID" value="NZ_CP026520.1"/>
</dbReference>
<keyword evidence="1" id="KW-0067">ATP-binding</keyword>
<keyword evidence="1" id="KW-0479">Metal-binding</keyword>
<comment type="function">
    <text evidence="1">Catalyzes a mechanistically unusual reaction, the ATP-dependent insertion of CO2 between the N7 and N8 nitrogen atoms of 7,8-diaminopelargonic acid (DAPA, also called 7,8-diammoniononanoate) to form a ureido ring.</text>
</comment>
<dbReference type="InterPro" id="IPR027417">
    <property type="entry name" value="P-loop_NTPase"/>
</dbReference>
<dbReference type="Gene3D" id="3.40.50.300">
    <property type="entry name" value="P-loop containing nucleotide triphosphate hydrolases"/>
    <property type="match status" value="1"/>
</dbReference>
<feature type="binding site" evidence="1">
    <location>
        <begin position="175"/>
        <end position="176"/>
    </location>
    <ligand>
        <name>ATP</name>
        <dbReference type="ChEBI" id="CHEBI:30616"/>
    </ligand>
</feature>
<keyword evidence="1" id="KW-0093">Biotin biosynthesis</keyword>
<gene>
    <name evidence="1 3" type="primary">bioD</name>
    <name evidence="2" type="ORF">M5X16_21880</name>
    <name evidence="3" type="ORF">PC41400_15360</name>
</gene>
<evidence type="ECO:0000313" key="4">
    <source>
        <dbReference type="Proteomes" id="UP000288943"/>
    </source>
</evidence>
<dbReference type="AlphaFoldDB" id="A0A410WXK9"/>
<evidence type="ECO:0000313" key="5">
    <source>
        <dbReference type="Proteomes" id="UP001527202"/>
    </source>
</evidence>
<organism evidence="3 4">
    <name type="scientific">Paenibacillus chitinolyticus</name>
    <dbReference type="NCBI Taxonomy" id="79263"/>
    <lineage>
        <taxon>Bacteria</taxon>
        <taxon>Bacillati</taxon>
        <taxon>Bacillota</taxon>
        <taxon>Bacilli</taxon>
        <taxon>Bacillales</taxon>
        <taxon>Paenibacillaceae</taxon>
        <taxon>Paenibacillus</taxon>
    </lineage>
</organism>
<keyword evidence="1" id="KW-0547">Nucleotide-binding</keyword>
<dbReference type="Proteomes" id="UP000288943">
    <property type="component" value="Chromosome"/>
</dbReference>
<dbReference type="PANTHER" id="PTHR43210:SF5">
    <property type="entry name" value="DETHIOBIOTIN SYNTHETASE"/>
    <property type="match status" value="1"/>
</dbReference>
<dbReference type="GO" id="GO:0009102">
    <property type="term" value="P:biotin biosynthetic process"/>
    <property type="evidence" value="ECO:0007669"/>
    <property type="project" value="UniProtKB-UniRule"/>
</dbReference>
<comment type="similarity">
    <text evidence="1">Belongs to the dethiobiotin synthetase family.</text>
</comment>
<comment type="subcellular location">
    <subcellularLocation>
        <location evidence="1">Cytoplasm</location>
    </subcellularLocation>
</comment>
<evidence type="ECO:0000313" key="2">
    <source>
        <dbReference type="EMBL" id="MCY9598402.1"/>
    </source>
</evidence>
<dbReference type="OrthoDB" id="9802097at2"/>
<dbReference type="GO" id="GO:0004141">
    <property type="term" value="F:dethiobiotin synthase activity"/>
    <property type="evidence" value="ECO:0007669"/>
    <property type="project" value="UniProtKB-UniRule"/>
</dbReference>
<dbReference type="CDD" id="cd03109">
    <property type="entry name" value="DTBS"/>
    <property type="match status" value="1"/>
</dbReference>
<dbReference type="HAMAP" id="MF_00336">
    <property type="entry name" value="BioD"/>
    <property type="match status" value="1"/>
</dbReference>
<dbReference type="GO" id="GO:0005524">
    <property type="term" value="F:ATP binding"/>
    <property type="evidence" value="ECO:0007669"/>
    <property type="project" value="UniProtKB-UniRule"/>
</dbReference>
<feature type="binding site" evidence="1">
    <location>
        <position position="54"/>
    </location>
    <ligand>
        <name>Mg(2+)</name>
        <dbReference type="ChEBI" id="CHEBI:18420"/>
    </ligand>
</feature>
<dbReference type="GO" id="GO:0005829">
    <property type="term" value="C:cytosol"/>
    <property type="evidence" value="ECO:0007669"/>
    <property type="project" value="TreeGrafter"/>
</dbReference>
<feature type="binding site" evidence="1">
    <location>
        <position position="19"/>
    </location>
    <ligand>
        <name>Mg(2+)</name>
        <dbReference type="ChEBI" id="CHEBI:18420"/>
    </ligand>
</feature>
<keyword evidence="5" id="KW-1185">Reference proteome</keyword>
<feature type="binding site" evidence="1">
    <location>
        <position position="44"/>
    </location>
    <ligand>
        <name>substrate</name>
    </ligand>
</feature>
<dbReference type="UniPathway" id="UPA00078">
    <property type="reaction ID" value="UER00161"/>
</dbReference>
<dbReference type="EMBL" id="CP026520">
    <property type="protein sequence ID" value="QAV18981.1"/>
    <property type="molecule type" value="Genomic_DNA"/>
</dbReference>
<feature type="binding site" evidence="1">
    <location>
        <begin position="115"/>
        <end position="118"/>
    </location>
    <ligand>
        <name>ATP</name>
        <dbReference type="ChEBI" id="CHEBI:30616"/>
    </ligand>
</feature>
<dbReference type="PANTHER" id="PTHR43210">
    <property type="entry name" value="DETHIOBIOTIN SYNTHETASE"/>
    <property type="match status" value="1"/>
</dbReference>
<comment type="caution">
    <text evidence="1">Lacks conserved residue(s) required for the propagation of feature annotation.</text>
</comment>
<keyword evidence="1" id="KW-0460">Magnesium</keyword>
<reference evidence="3 4" key="1">
    <citation type="submission" date="2018-01" db="EMBL/GenBank/DDBJ databases">
        <title>The whole genome sequencing and assembly of Paenibacillus chitinolyticus KCCM 41400 strain.</title>
        <authorList>
            <person name="Kim J.-Y."/>
            <person name="Park M.-K."/>
            <person name="Lee Y.-J."/>
            <person name="Yi H."/>
            <person name="Bahn Y.-S."/>
            <person name="Kim J.F."/>
            <person name="Lee D.-W."/>
        </authorList>
    </citation>
    <scope>NUCLEOTIDE SEQUENCE [LARGE SCALE GENOMIC DNA]</scope>
    <source>
        <strain evidence="3 4">KCCM 41400</strain>
    </source>
</reference>
<keyword evidence="1 2" id="KW-0436">Ligase</keyword>
<comment type="cofactor">
    <cofactor evidence="1">
        <name>Mg(2+)</name>
        <dbReference type="ChEBI" id="CHEBI:18420"/>
    </cofactor>
</comment>
<accession>A0A410WXK9</accession>
<evidence type="ECO:0000256" key="1">
    <source>
        <dbReference type="HAMAP-Rule" id="MF_00336"/>
    </source>
</evidence>
<comment type="subunit">
    <text evidence="1">Homodimer.</text>
</comment>
<reference evidence="2 5" key="2">
    <citation type="submission" date="2022-05" db="EMBL/GenBank/DDBJ databases">
        <title>Genome Sequencing of Bee-Associated Microbes.</title>
        <authorList>
            <person name="Dunlap C."/>
        </authorList>
    </citation>
    <scope>NUCLEOTIDE SEQUENCE [LARGE SCALE GENOMIC DNA]</scope>
    <source>
        <strain evidence="2 5">NRRL B-23120</strain>
    </source>
</reference>
<name>A0A410WXK9_9BACL</name>
<dbReference type="SUPFAM" id="SSF52540">
    <property type="entry name" value="P-loop containing nucleoside triphosphate hydrolases"/>
    <property type="match status" value="1"/>
</dbReference>
<dbReference type="EMBL" id="JAMDMJ010000029">
    <property type="protein sequence ID" value="MCY9598402.1"/>
    <property type="molecule type" value="Genomic_DNA"/>
</dbReference>